<protein>
    <recommendedName>
        <fullName evidence="3">DUF4048 domain-containing protein</fullName>
    </recommendedName>
</protein>
<name>A0A6A5V2E3_9PLEO</name>
<dbReference type="InterPro" id="IPR025122">
    <property type="entry name" value="DUF4048"/>
</dbReference>
<evidence type="ECO:0000313" key="5">
    <source>
        <dbReference type="Proteomes" id="UP000800036"/>
    </source>
</evidence>
<feature type="compositionally biased region" description="Low complexity" evidence="2">
    <location>
        <begin position="341"/>
        <end position="357"/>
    </location>
</feature>
<feature type="compositionally biased region" description="Basic and acidic residues" evidence="2">
    <location>
        <begin position="387"/>
        <end position="399"/>
    </location>
</feature>
<gene>
    <name evidence="4" type="ORF">BU23DRAFT_559391</name>
</gene>
<dbReference type="Proteomes" id="UP000800036">
    <property type="component" value="Unassembled WGS sequence"/>
</dbReference>
<feature type="region of interest" description="Disordered" evidence="2">
    <location>
        <begin position="341"/>
        <end position="566"/>
    </location>
</feature>
<feature type="compositionally biased region" description="Low complexity" evidence="2">
    <location>
        <begin position="95"/>
        <end position="109"/>
    </location>
</feature>
<proteinExistence type="predicted"/>
<accession>A0A6A5V2E3</accession>
<dbReference type="EMBL" id="ML976732">
    <property type="protein sequence ID" value="KAF1967477.1"/>
    <property type="molecule type" value="Genomic_DNA"/>
</dbReference>
<feature type="compositionally biased region" description="Low complexity" evidence="2">
    <location>
        <begin position="39"/>
        <end position="57"/>
    </location>
</feature>
<feature type="compositionally biased region" description="Low complexity" evidence="2">
    <location>
        <begin position="486"/>
        <end position="495"/>
    </location>
</feature>
<evidence type="ECO:0000259" key="3">
    <source>
        <dbReference type="Pfam" id="PF13257"/>
    </source>
</evidence>
<keyword evidence="1" id="KW-0175">Coiled coil</keyword>
<sequence length="566" mass="61700">MNSIFFVGGADVMDRAQSSRKRSSTPDNKERAQPSGAESNSTAASQPSSSTSTLSHPSPTPDMHSHTRSMSHADIVRQGKRLSLQFPIQPTTAGSSSPSISSPRSRPQSWIAAPSPVPSPDATSAETNILNIIAAQERYVLELKEELAKAEQDLKTIKKHYATQEANKQRNDMRKLTKLQPLNTTFANFGTDQDDQDGSSTWMQKEMERRKALLSAKTTQRGGKVFSGSRHLRTLSLLSPDKSYSPSFPQPLDLRNDESPTVATSTINTNQRPAVLSRTSTSPDIANQIANTVNGERYDLGGLSNIQREALLRTGKQMANDFKDGFFTFIEDIRQATVGDDAANGGAGAGSAHAQNGPTKGSRKTSENRPTLNRATSSKKSGSSKVDIGDEFWREHGLSEPKASPTHKKTHALKQTRTPQKQNQKADDFDSWDNWETPNDDHVHSAKVSGDNSSSDESDGPSSPASGQASSRTSTRYHSKRHDSKASTLTASSSAGLPDETPNREPKRNSIPWPELNKLSPSQLKRTASHLMKEWEKNLTPPPEARDFNHASGDYIGRAVSPSDFA</sequence>
<dbReference type="Pfam" id="PF13257">
    <property type="entry name" value="DUF4048"/>
    <property type="match status" value="1"/>
</dbReference>
<evidence type="ECO:0000256" key="2">
    <source>
        <dbReference type="SAM" id="MobiDB-lite"/>
    </source>
</evidence>
<feature type="compositionally biased region" description="Basic residues" evidence="2">
    <location>
        <begin position="405"/>
        <end position="414"/>
    </location>
</feature>
<feature type="domain" description="DUF4048" evidence="3">
    <location>
        <begin position="231"/>
        <end position="448"/>
    </location>
</feature>
<dbReference type="AlphaFoldDB" id="A0A6A5V2E3"/>
<evidence type="ECO:0000313" key="4">
    <source>
        <dbReference type="EMBL" id="KAF1967477.1"/>
    </source>
</evidence>
<reference evidence="4" key="1">
    <citation type="journal article" date="2020" name="Stud. Mycol.">
        <title>101 Dothideomycetes genomes: a test case for predicting lifestyles and emergence of pathogens.</title>
        <authorList>
            <person name="Haridas S."/>
            <person name="Albert R."/>
            <person name="Binder M."/>
            <person name="Bloem J."/>
            <person name="Labutti K."/>
            <person name="Salamov A."/>
            <person name="Andreopoulos B."/>
            <person name="Baker S."/>
            <person name="Barry K."/>
            <person name="Bills G."/>
            <person name="Bluhm B."/>
            <person name="Cannon C."/>
            <person name="Castanera R."/>
            <person name="Culley D."/>
            <person name="Daum C."/>
            <person name="Ezra D."/>
            <person name="Gonzalez J."/>
            <person name="Henrissat B."/>
            <person name="Kuo A."/>
            <person name="Liang C."/>
            <person name="Lipzen A."/>
            <person name="Lutzoni F."/>
            <person name="Magnuson J."/>
            <person name="Mondo S."/>
            <person name="Nolan M."/>
            <person name="Ohm R."/>
            <person name="Pangilinan J."/>
            <person name="Park H.-J."/>
            <person name="Ramirez L."/>
            <person name="Alfaro M."/>
            <person name="Sun H."/>
            <person name="Tritt A."/>
            <person name="Yoshinaga Y."/>
            <person name="Zwiers L.-H."/>
            <person name="Turgeon B."/>
            <person name="Goodwin S."/>
            <person name="Spatafora J."/>
            <person name="Crous P."/>
            <person name="Grigoriev I."/>
        </authorList>
    </citation>
    <scope>NUCLEOTIDE SEQUENCE</scope>
    <source>
        <strain evidence="4">CBS 107.79</strain>
    </source>
</reference>
<feature type="compositionally biased region" description="Polar residues" evidence="2">
    <location>
        <begin position="368"/>
        <end position="384"/>
    </location>
</feature>
<organism evidence="4 5">
    <name type="scientific">Bimuria novae-zelandiae CBS 107.79</name>
    <dbReference type="NCBI Taxonomy" id="1447943"/>
    <lineage>
        <taxon>Eukaryota</taxon>
        <taxon>Fungi</taxon>
        <taxon>Dikarya</taxon>
        <taxon>Ascomycota</taxon>
        <taxon>Pezizomycotina</taxon>
        <taxon>Dothideomycetes</taxon>
        <taxon>Pleosporomycetidae</taxon>
        <taxon>Pleosporales</taxon>
        <taxon>Massarineae</taxon>
        <taxon>Didymosphaeriaceae</taxon>
        <taxon>Bimuria</taxon>
    </lineage>
</organism>
<feature type="region of interest" description="Disordered" evidence="2">
    <location>
        <begin position="1"/>
        <end position="123"/>
    </location>
</feature>
<feature type="coiled-coil region" evidence="1">
    <location>
        <begin position="133"/>
        <end position="167"/>
    </location>
</feature>
<evidence type="ECO:0000256" key="1">
    <source>
        <dbReference type="SAM" id="Coils"/>
    </source>
</evidence>
<dbReference type="OrthoDB" id="4097086at2759"/>
<feature type="compositionally biased region" description="Low complexity" evidence="2">
    <location>
        <begin position="460"/>
        <end position="471"/>
    </location>
</feature>
<keyword evidence="5" id="KW-1185">Reference proteome</keyword>